<evidence type="ECO:0000256" key="2">
    <source>
        <dbReference type="SAM" id="Phobius"/>
    </source>
</evidence>
<dbReference type="Proteomes" id="UP000485058">
    <property type="component" value="Unassembled WGS sequence"/>
</dbReference>
<gene>
    <name evidence="3" type="ORF">HaLaN_29081</name>
</gene>
<evidence type="ECO:0000313" key="3">
    <source>
        <dbReference type="EMBL" id="GFH30263.1"/>
    </source>
</evidence>
<dbReference type="AlphaFoldDB" id="A0A6A0AD57"/>
<proteinExistence type="inferred from homology"/>
<feature type="transmembrane region" description="Helical" evidence="2">
    <location>
        <begin position="58"/>
        <end position="77"/>
    </location>
</feature>
<keyword evidence="4" id="KW-1185">Reference proteome</keyword>
<dbReference type="PANTHER" id="PTHR13890:SF31">
    <property type="entry name" value="MAGNESIUM TRANSPORTER MRS2-2-RELATED"/>
    <property type="match status" value="1"/>
</dbReference>
<comment type="caution">
    <text evidence="3">The sequence shown here is derived from an EMBL/GenBank/DDBJ whole genome shotgun (WGS) entry which is preliminary data.</text>
</comment>
<sequence length="122" mass="13573">MSNPSSACAYTLGLQSQCRCPQLAIWAPCFPGEYIDDTEDLVNINLDYSRNRLIRFQILITIATFALGCYSCIASVLGENLVLPEVITQDVLLFFMVNGVAIICSCSVFMLIVLMLRLKKLI</sequence>
<feature type="transmembrane region" description="Helical" evidence="2">
    <location>
        <begin position="92"/>
        <end position="116"/>
    </location>
</feature>
<organism evidence="3 4">
    <name type="scientific">Haematococcus lacustris</name>
    <name type="common">Green alga</name>
    <name type="synonym">Haematococcus pluvialis</name>
    <dbReference type="NCBI Taxonomy" id="44745"/>
    <lineage>
        <taxon>Eukaryota</taxon>
        <taxon>Viridiplantae</taxon>
        <taxon>Chlorophyta</taxon>
        <taxon>core chlorophytes</taxon>
        <taxon>Chlorophyceae</taxon>
        <taxon>CS clade</taxon>
        <taxon>Chlamydomonadales</taxon>
        <taxon>Haematococcaceae</taxon>
        <taxon>Haematococcus</taxon>
    </lineage>
</organism>
<name>A0A6A0AD57_HAELA</name>
<dbReference type="GO" id="GO:0015095">
    <property type="term" value="F:magnesium ion transmembrane transporter activity"/>
    <property type="evidence" value="ECO:0007669"/>
    <property type="project" value="TreeGrafter"/>
</dbReference>
<dbReference type="PANTHER" id="PTHR13890">
    <property type="entry name" value="RNA SPLICING PROTEIN MRS2, MITOCHONDRIAL"/>
    <property type="match status" value="1"/>
</dbReference>
<dbReference type="EMBL" id="BLLF01004799">
    <property type="protein sequence ID" value="GFH30263.1"/>
    <property type="molecule type" value="Genomic_DNA"/>
</dbReference>
<evidence type="ECO:0000256" key="1">
    <source>
        <dbReference type="ARBA" id="ARBA00007535"/>
    </source>
</evidence>
<comment type="similarity">
    <text evidence="1">Belongs to the CorA metal ion transporter (MIT) (TC 1.A.35.5) family.</text>
</comment>
<evidence type="ECO:0000313" key="4">
    <source>
        <dbReference type="Proteomes" id="UP000485058"/>
    </source>
</evidence>
<keyword evidence="2" id="KW-1133">Transmembrane helix</keyword>
<keyword evidence="2" id="KW-0812">Transmembrane</keyword>
<reference evidence="3 4" key="1">
    <citation type="submission" date="2020-02" db="EMBL/GenBank/DDBJ databases">
        <title>Draft genome sequence of Haematococcus lacustris strain NIES-144.</title>
        <authorList>
            <person name="Morimoto D."/>
            <person name="Nakagawa S."/>
            <person name="Yoshida T."/>
            <person name="Sawayama S."/>
        </authorList>
    </citation>
    <scope>NUCLEOTIDE SEQUENCE [LARGE SCALE GENOMIC DNA]</scope>
    <source>
        <strain evidence="3 4">NIES-144</strain>
    </source>
</reference>
<keyword evidence="2" id="KW-0472">Membrane</keyword>
<protein>
    <submittedName>
        <fullName evidence="3">Magnesium transporter</fullName>
    </submittedName>
</protein>
<dbReference type="InterPro" id="IPR039204">
    <property type="entry name" value="MRS2-like"/>
</dbReference>
<accession>A0A6A0AD57</accession>